<keyword evidence="8" id="KW-1185">Reference proteome</keyword>
<feature type="transmembrane region" description="Helical" evidence="6">
    <location>
        <begin position="53"/>
        <end position="78"/>
    </location>
</feature>
<evidence type="ECO:0000256" key="6">
    <source>
        <dbReference type="SAM" id="Phobius"/>
    </source>
</evidence>
<feature type="transmembrane region" description="Helical" evidence="6">
    <location>
        <begin position="323"/>
        <end position="339"/>
    </location>
</feature>
<evidence type="ECO:0000256" key="5">
    <source>
        <dbReference type="ARBA" id="ARBA00023136"/>
    </source>
</evidence>
<keyword evidence="3 6" id="KW-0812">Transmembrane</keyword>
<dbReference type="GO" id="GO:0043190">
    <property type="term" value="C:ATP-binding cassette (ABC) transporter complex"/>
    <property type="evidence" value="ECO:0007669"/>
    <property type="project" value="TreeGrafter"/>
</dbReference>
<dbReference type="AlphaFoldDB" id="A0A842HI19"/>
<feature type="transmembrane region" description="Helical" evidence="6">
    <location>
        <begin position="99"/>
        <end position="117"/>
    </location>
</feature>
<dbReference type="GO" id="GO:0015920">
    <property type="term" value="P:lipopolysaccharide transport"/>
    <property type="evidence" value="ECO:0007669"/>
    <property type="project" value="TreeGrafter"/>
</dbReference>
<sequence length="370" mass="42309">MSLLDRYVFSEWLKIFVLALAATLGILLLERLYDDLPDFIGWGATTWEVLKYFGLYTPSFLPTIIPISLLISLLFSLGNLHRNNEIVAMRSAGMNLWRITRSLWVAGAVLSALLLYLNARLVPWSVEQSRILKDNLHFASEEERVDKRYIGNIPLLCFDNQSEGRMWFMNNFSEYSYEGFGINVYQHDAYGRETGRVMAREGYFDDVDNHWVFIDGRDQKIDPASGEVYFSRPFEKKAYPDFTEDPVLMKTLSKKPQDLSYFELEMLLDKIPVESNPKMKSYEIRLMNILASPFRCLVVVGIAIPFAVAGVRTNPLVGVSKSVGLFVLYYVISSISRLLGEQELIPLAISAWLPLVLMLGLSVHLFRKVS</sequence>
<keyword evidence="5 6" id="KW-0472">Membrane</keyword>
<gene>
    <name evidence="7" type="ORF">H5P28_19320</name>
</gene>
<name>A0A842HI19_9BACT</name>
<dbReference type="PANTHER" id="PTHR33529">
    <property type="entry name" value="SLR0882 PROTEIN-RELATED"/>
    <property type="match status" value="1"/>
</dbReference>
<dbReference type="RefSeq" id="WP_185677332.1">
    <property type="nucleotide sequence ID" value="NZ_JACHVB010000064.1"/>
</dbReference>
<evidence type="ECO:0000256" key="1">
    <source>
        <dbReference type="ARBA" id="ARBA00004651"/>
    </source>
</evidence>
<comment type="caution">
    <text evidence="7">The sequence shown here is derived from an EMBL/GenBank/DDBJ whole genome shotgun (WGS) entry which is preliminary data.</text>
</comment>
<dbReference type="InterPro" id="IPR005495">
    <property type="entry name" value="LptG/LptF_permease"/>
</dbReference>
<reference evidence="7 8" key="1">
    <citation type="submission" date="2020-07" db="EMBL/GenBank/DDBJ databases">
        <authorList>
            <person name="Feng X."/>
        </authorList>
    </citation>
    <scope>NUCLEOTIDE SEQUENCE [LARGE SCALE GENOMIC DNA]</scope>
    <source>
        <strain evidence="7 8">JCM31066</strain>
    </source>
</reference>
<comment type="subcellular location">
    <subcellularLocation>
        <location evidence="1">Cell membrane</location>
        <topology evidence="1">Multi-pass membrane protein</topology>
    </subcellularLocation>
</comment>
<keyword evidence="4 6" id="KW-1133">Transmembrane helix</keyword>
<protein>
    <submittedName>
        <fullName evidence="7">LptF/LptG family permease</fullName>
    </submittedName>
</protein>
<organism evidence="7 8">
    <name type="scientific">Ruficoccus amylovorans</name>
    <dbReference type="NCBI Taxonomy" id="1804625"/>
    <lineage>
        <taxon>Bacteria</taxon>
        <taxon>Pseudomonadati</taxon>
        <taxon>Verrucomicrobiota</taxon>
        <taxon>Opitutia</taxon>
        <taxon>Puniceicoccales</taxon>
        <taxon>Cerasicoccaceae</taxon>
        <taxon>Ruficoccus</taxon>
    </lineage>
</organism>
<dbReference type="Proteomes" id="UP000546464">
    <property type="component" value="Unassembled WGS sequence"/>
</dbReference>
<proteinExistence type="predicted"/>
<evidence type="ECO:0000313" key="8">
    <source>
        <dbReference type="Proteomes" id="UP000546464"/>
    </source>
</evidence>
<dbReference type="EMBL" id="JACHVB010000064">
    <property type="protein sequence ID" value="MBC2596425.1"/>
    <property type="molecule type" value="Genomic_DNA"/>
</dbReference>
<feature type="transmembrane region" description="Helical" evidence="6">
    <location>
        <begin position="12"/>
        <end position="33"/>
    </location>
</feature>
<evidence type="ECO:0000256" key="2">
    <source>
        <dbReference type="ARBA" id="ARBA00022475"/>
    </source>
</evidence>
<dbReference type="PANTHER" id="PTHR33529:SF6">
    <property type="entry name" value="YJGP_YJGQ FAMILY PERMEASE"/>
    <property type="match status" value="1"/>
</dbReference>
<evidence type="ECO:0000256" key="4">
    <source>
        <dbReference type="ARBA" id="ARBA00022989"/>
    </source>
</evidence>
<accession>A0A842HI19</accession>
<keyword evidence="2" id="KW-1003">Cell membrane</keyword>
<feature type="transmembrane region" description="Helical" evidence="6">
    <location>
        <begin position="345"/>
        <end position="366"/>
    </location>
</feature>
<feature type="transmembrane region" description="Helical" evidence="6">
    <location>
        <begin position="289"/>
        <end position="311"/>
    </location>
</feature>
<evidence type="ECO:0000313" key="7">
    <source>
        <dbReference type="EMBL" id="MBC2596425.1"/>
    </source>
</evidence>
<dbReference type="Pfam" id="PF03739">
    <property type="entry name" value="LptF_LptG"/>
    <property type="match status" value="1"/>
</dbReference>
<evidence type="ECO:0000256" key="3">
    <source>
        <dbReference type="ARBA" id="ARBA00022692"/>
    </source>
</evidence>